<comment type="similarity">
    <text evidence="2">Belongs to the MotB family.</text>
</comment>
<feature type="region of interest" description="Disordered" evidence="8">
    <location>
        <begin position="58"/>
        <end position="194"/>
    </location>
</feature>
<dbReference type="InterPro" id="IPR006665">
    <property type="entry name" value="OmpA-like"/>
</dbReference>
<evidence type="ECO:0000256" key="9">
    <source>
        <dbReference type="SAM" id="Phobius"/>
    </source>
</evidence>
<organism evidence="11 12">
    <name type="scientific">Solidesulfovibrio magneticus (strain ATCC 700980 / DSM 13731 / RS-1)</name>
    <name type="common">Desulfovibrio magneticus</name>
    <dbReference type="NCBI Taxonomy" id="573370"/>
    <lineage>
        <taxon>Bacteria</taxon>
        <taxon>Pseudomonadati</taxon>
        <taxon>Thermodesulfobacteriota</taxon>
        <taxon>Desulfovibrionia</taxon>
        <taxon>Desulfovibrionales</taxon>
        <taxon>Desulfovibrionaceae</taxon>
        <taxon>Solidesulfovibrio</taxon>
    </lineage>
</organism>
<dbReference type="PANTHER" id="PTHR30329:SF21">
    <property type="entry name" value="LIPOPROTEIN YIAD-RELATED"/>
    <property type="match status" value="1"/>
</dbReference>
<evidence type="ECO:0000256" key="7">
    <source>
        <dbReference type="PROSITE-ProRule" id="PRU00473"/>
    </source>
</evidence>
<reference evidence="11 12" key="1">
    <citation type="journal article" date="2009" name="Genome Res.">
        <title>Whole genome sequence of Desulfovibrio magneticus strain RS-1 revealed common gene clusters in magnetotactic bacteria.</title>
        <authorList>
            <person name="Nakazawa H."/>
            <person name="Arakaki A."/>
            <person name="Narita-Yamada S."/>
            <person name="Yashiro I."/>
            <person name="Jinno K."/>
            <person name="Aoki N."/>
            <person name="Tsuruyama A."/>
            <person name="Okamura Y."/>
            <person name="Tanikawa S."/>
            <person name="Fujita N."/>
            <person name="Takeyama H."/>
            <person name="Matsunaga T."/>
        </authorList>
    </citation>
    <scope>NUCLEOTIDE SEQUENCE [LARGE SCALE GENOMIC DNA]</scope>
    <source>
        <strain evidence="12">ATCC 700980 / DSM 13731 / RS-1</strain>
    </source>
</reference>
<feature type="domain" description="OmpA-like" evidence="10">
    <location>
        <begin position="217"/>
        <end position="341"/>
    </location>
</feature>
<dbReference type="KEGG" id="dma:DMR_16220"/>
<dbReference type="Proteomes" id="UP000009071">
    <property type="component" value="Chromosome"/>
</dbReference>
<evidence type="ECO:0000313" key="11">
    <source>
        <dbReference type="EMBL" id="BAH75113.1"/>
    </source>
</evidence>
<feature type="transmembrane region" description="Helical" evidence="9">
    <location>
        <begin position="20"/>
        <end position="39"/>
    </location>
</feature>
<evidence type="ECO:0000256" key="8">
    <source>
        <dbReference type="SAM" id="MobiDB-lite"/>
    </source>
</evidence>
<dbReference type="InterPro" id="IPR050330">
    <property type="entry name" value="Bact_OuterMem_StrucFunc"/>
</dbReference>
<sequence length="341" mass="37006">MFKLSDLRKRRHEDEDLWPISLADMMTLLLCFFLLIVAVSHVDLNRYERVADSMQQAMVQEKPAPKKKTAETAPVTDKTAPPPLPFEKPQVRSKVSHTTLSREPAPLYEQPAQGPQAADASKLGEPHPGQPQEPAKAAEPTKPGEPAKTPEAAKPGEQPKGTEPAKADATADATAEKAPKPGEERTGPTRKSLDDIRKELSGKLDVTAGAVEVRPRDNGVELNLRGAAFFDLASAEVKPGGIPLLRDIAATLAGTPYKVTVEGHTDNLPMESWLYPSNWELSSARASRVARFLIDHGVARDHLRVEGLADTQPVAPNTDPAGRSIPENQARNRRVVILVSP</sequence>
<evidence type="ECO:0000256" key="1">
    <source>
        <dbReference type="ARBA" id="ARBA00004162"/>
    </source>
</evidence>
<dbReference type="STRING" id="573370.DMR_16220"/>
<dbReference type="GO" id="GO:0005886">
    <property type="term" value="C:plasma membrane"/>
    <property type="evidence" value="ECO:0007669"/>
    <property type="project" value="UniProtKB-SubCell"/>
</dbReference>
<proteinExistence type="inferred from homology"/>
<dbReference type="Pfam" id="PF13677">
    <property type="entry name" value="MotB_plug"/>
    <property type="match status" value="1"/>
</dbReference>
<dbReference type="eggNOG" id="COG1360">
    <property type="taxonomic scope" value="Bacteria"/>
</dbReference>
<dbReference type="InterPro" id="IPR025713">
    <property type="entry name" value="MotB-like_N_dom"/>
</dbReference>
<evidence type="ECO:0000256" key="4">
    <source>
        <dbReference type="ARBA" id="ARBA00022692"/>
    </source>
</evidence>
<evidence type="ECO:0000313" key="12">
    <source>
        <dbReference type="Proteomes" id="UP000009071"/>
    </source>
</evidence>
<dbReference type="SUPFAM" id="SSF103088">
    <property type="entry name" value="OmpA-like"/>
    <property type="match status" value="1"/>
</dbReference>
<dbReference type="RefSeq" id="WP_015860317.1">
    <property type="nucleotide sequence ID" value="NC_012796.1"/>
</dbReference>
<dbReference type="OrthoDB" id="5512550at2"/>
<keyword evidence="3" id="KW-1003">Cell membrane</keyword>
<protein>
    <submittedName>
        <fullName evidence="11">Chemotaxis protein MotB</fullName>
    </submittedName>
</protein>
<keyword evidence="5 9" id="KW-1133">Transmembrane helix</keyword>
<feature type="compositionally biased region" description="Basic and acidic residues" evidence="8">
    <location>
        <begin position="174"/>
        <end position="194"/>
    </location>
</feature>
<dbReference type="InterPro" id="IPR036737">
    <property type="entry name" value="OmpA-like_sf"/>
</dbReference>
<dbReference type="AlphaFoldDB" id="C4XPD2"/>
<evidence type="ECO:0000256" key="3">
    <source>
        <dbReference type="ARBA" id="ARBA00022475"/>
    </source>
</evidence>
<keyword evidence="12" id="KW-1185">Reference proteome</keyword>
<dbReference type="PROSITE" id="PS51123">
    <property type="entry name" value="OMPA_2"/>
    <property type="match status" value="1"/>
</dbReference>
<dbReference type="HOGENOM" id="CLU_016890_0_0_7"/>
<feature type="compositionally biased region" description="Low complexity" evidence="8">
    <location>
        <begin position="162"/>
        <end position="173"/>
    </location>
</feature>
<dbReference type="PANTHER" id="PTHR30329">
    <property type="entry name" value="STATOR ELEMENT OF FLAGELLAR MOTOR COMPLEX"/>
    <property type="match status" value="1"/>
</dbReference>
<name>C4XPD2_SOLM1</name>
<keyword evidence="6 7" id="KW-0472">Membrane</keyword>
<accession>C4XPD2</accession>
<evidence type="ECO:0000256" key="2">
    <source>
        <dbReference type="ARBA" id="ARBA00008914"/>
    </source>
</evidence>
<evidence type="ECO:0000256" key="5">
    <source>
        <dbReference type="ARBA" id="ARBA00022989"/>
    </source>
</evidence>
<dbReference type="Gene3D" id="3.30.1330.60">
    <property type="entry name" value="OmpA-like domain"/>
    <property type="match status" value="1"/>
</dbReference>
<dbReference type="Pfam" id="PF00691">
    <property type="entry name" value="OmpA"/>
    <property type="match status" value="1"/>
</dbReference>
<comment type="subcellular location">
    <subcellularLocation>
        <location evidence="1">Cell membrane</location>
        <topology evidence="1">Single-pass membrane protein</topology>
    </subcellularLocation>
</comment>
<dbReference type="CDD" id="cd07185">
    <property type="entry name" value="OmpA_C-like"/>
    <property type="match status" value="1"/>
</dbReference>
<evidence type="ECO:0000256" key="6">
    <source>
        <dbReference type="ARBA" id="ARBA00023136"/>
    </source>
</evidence>
<gene>
    <name evidence="11" type="primary">motB</name>
    <name evidence="11" type="ordered locus">DMR_16220</name>
</gene>
<evidence type="ECO:0000259" key="10">
    <source>
        <dbReference type="PROSITE" id="PS51123"/>
    </source>
</evidence>
<keyword evidence="4 9" id="KW-0812">Transmembrane</keyword>
<dbReference type="EMBL" id="AP010904">
    <property type="protein sequence ID" value="BAH75113.1"/>
    <property type="molecule type" value="Genomic_DNA"/>
</dbReference>